<dbReference type="FunFam" id="3.30.565.10:FF:000006">
    <property type="entry name" value="Sensor histidine kinase WalK"/>
    <property type="match status" value="1"/>
</dbReference>
<comment type="catalytic activity">
    <reaction evidence="1">
        <text>ATP + protein L-histidine = ADP + protein N-phospho-L-histidine.</text>
        <dbReference type="EC" id="2.7.13.3"/>
    </reaction>
</comment>
<keyword evidence="12" id="KW-1185">Reference proteome</keyword>
<dbReference type="AlphaFoldDB" id="A0A1I0YHK9"/>
<dbReference type="InterPro" id="IPR036097">
    <property type="entry name" value="HisK_dim/P_sf"/>
</dbReference>
<dbReference type="Gene3D" id="3.30.565.10">
    <property type="entry name" value="Histidine kinase-like ATPase, C-terminal domain"/>
    <property type="match status" value="1"/>
</dbReference>
<organism evidence="11 12">
    <name type="scientific">Acetitomaculum ruminis DSM 5522</name>
    <dbReference type="NCBI Taxonomy" id="1120918"/>
    <lineage>
        <taxon>Bacteria</taxon>
        <taxon>Bacillati</taxon>
        <taxon>Bacillota</taxon>
        <taxon>Clostridia</taxon>
        <taxon>Lachnospirales</taxon>
        <taxon>Lachnospiraceae</taxon>
        <taxon>Acetitomaculum</taxon>
    </lineage>
</organism>
<dbReference type="OrthoDB" id="9786919at2"/>
<keyword evidence="9" id="KW-0812">Transmembrane</keyword>
<dbReference type="SUPFAM" id="SSF47384">
    <property type="entry name" value="Homodimeric domain of signal transducing histidine kinase"/>
    <property type="match status" value="1"/>
</dbReference>
<keyword evidence="4" id="KW-0597">Phosphoprotein</keyword>
<keyword evidence="7" id="KW-0902">Two-component regulatory system</keyword>
<evidence type="ECO:0000259" key="10">
    <source>
        <dbReference type="PROSITE" id="PS50109"/>
    </source>
</evidence>
<feature type="transmembrane region" description="Helical" evidence="9">
    <location>
        <begin position="26"/>
        <end position="46"/>
    </location>
</feature>
<dbReference type="GO" id="GO:0005886">
    <property type="term" value="C:plasma membrane"/>
    <property type="evidence" value="ECO:0007669"/>
    <property type="project" value="TreeGrafter"/>
</dbReference>
<dbReference type="PANTHER" id="PTHR45453:SF1">
    <property type="entry name" value="PHOSPHATE REGULON SENSOR PROTEIN PHOR"/>
    <property type="match status" value="1"/>
</dbReference>
<evidence type="ECO:0000256" key="2">
    <source>
        <dbReference type="ARBA" id="ARBA00004370"/>
    </source>
</evidence>
<dbReference type="Proteomes" id="UP000198838">
    <property type="component" value="Unassembled WGS sequence"/>
</dbReference>
<dbReference type="SMART" id="SM00388">
    <property type="entry name" value="HisKA"/>
    <property type="match status" value="1"/>
</dbReference>
<evidence type="ECO:0000256" key="1">
    <source>
        <dbReference type="ARBA" id="ARBA00000085"/>
    </source>
</evidence>
<evidence type="ECO:0000256" key="7">
    <source>
        <dbReference type="ARBA" id="ARBA00023012"/>
    </source>
</evidence>
<feature type="transmembrane region" description="Helical" evidence="9">
    <location>
        <begin position="117"/>
        <end position="143"/>
    </location>
</feature>
<dbReference type="InterPro" id="IPR004358">
    <property type="entry name" value="Sig_transdc_His_kin-like_C"/>
</dbReference>
<dbReference type="SUPFAM" id="SSF55874">
    <property type="entry name" value="ATPase domain of HSP90 chaperone/DNA topoisomerase II/histidine kinase"/>
    <property type="match status" value="1"/>
</dbReference>
<dbReference type="Pfam" id="PF02518">
    <property type="entry name" value="HATPase_c"/>
    <property type="match status" value="1"/>
</dbReference>
<comment type="subcellular location">
    <subcellularLocation>
        <location evidence="2">Membrane</location>
    </subcellularLocation>
</comment>
<evidence type="ECO:0000256" key="8">
    <source>
        <dbReference type="ARBA" id="ARBA00023136"/>
    </source>
</evidence>
<dbReference type="EC" id="2.7.13.3" evidence="3"/>
<dbReference type="Pfam" id="PF00512">
    <property type="entry name" value="HisKA"/>
    <property type="match status" value="1"/>
</dbReference>
<keyword evidence="8 9" id="KW-0472">Membrane</keyword>
<evidence type="ECO:0000313" key="11">
    <source>
        <dbReference type="EMBL" id="SFB12859.1"/>
    </source>
</evidence>
<dbReference type="STRING" id="1120918.SAMN05216249_11029"/>
<evidence type="ECO:0000256" key="3">
    <source>
        <dbReference type="ARBA" id="ARBA00012438"/>
    </source>
</evidence>
<dbReference type="EMBL" id="FOJY01000010">
    <property type="protein sequence ID" value="SFB12859.1"/>
    <property type="molecule type" value="Genomic_DNA"/>
</dbReference>
<evidence type="ECO:0000256" key="6">
    <source>
        <dbReference type="ARBA" id="ARBA00022777"/>
    </source>
</evidence>
<dbReference type="GO" id="GO:0000155">
    <property type="term" value="F:phosphorelay sensor kinase activity"/>
    <property type="evidence" value="ECO:0007669"/>
    <property type="project" value="InterPro"/>
</dbReference>
<dbReference type="PROSITE" id="PS50109">
    <property type="entry name" value="HIS_KIN"/>
    <property type="match status" value="1"/>
</dbReference>
<dbReference type="InterPro" id="IPR003594">
    <property type="entry name" value="HATPase_dom"/>
</dbReference>
<dbReference type="PRINTS" id="PR00344">
    <property type="entry name" value="BCTRLSENSOR"/>
</dbReference>
<dbReference type="InterPro" id="IPR005467">
    <property type="entry name" value="His_kinase_dom"/>
</dbReference>
<dbReference type="Gene3D" id="1.10.287.130">
    <property type="match status" value="1"/>
</dbReference>
<dbReference type="InterPro" id="IPR050351">
    <property type="entry name" value="BphY/WalK/GraS-like"/>
</dbReference>
<reference evidence="11 12" key="1">
    <citation type="submission" date="2016-10" db="EMBL/GenBank/DDBJ databases">
        <authorList>
            <person name="de Groot N.N."/>
        </authorList>
    </citation>
    <scope>NUCLEOTIDE SEQUENCE [LARGE SCALE GENOMIC DNA]</scope>
    <source>
        <strain evidence="11 12">DSM 5522</strain>
    </source>
</reference>
<keyword evidence="6 11" id="KW-0418">Kinase</keyword>
<keyword evidence="9" id="KW-1133">Transmembrane helix</keyword>
<evidence type="ECO:0000256" key="4">
    <source>
        <dbReference type="ARBA" id="ARBA00022553"/>
    </source>
</evidence>
<dbReference type="RefSeq" id="WP_092872440.1">
    <property type="nucleotide sequence ID" value="NZ_FOJY01000010.1"/>
</dbReference>
<protein>
    <recommendedName>
        <fullName evidence="3">histidine kinase</fullName>
        <ecNumber evidence="3">2.7.13.3</ecNumber>
    </recommendedName>
</protein>
<dbReference type="CDD" id="cd00082">
    <property type="entry name" value="HisKA"/>
    <property type="match status" value="1"/>
</dbReference>
<dbReference type="FunFam" id="1.10.287.130:FF:000001">
    <property type="entry name" value="Two-component sensor histidine kinase"/>
    <property type="match status" value="1"/>
</dbReference>
<gene>
    <name evidence="11" type="ORF">SAMN05216249_11029</name>
</gene>
<evidence type="ECO:0000256" key="9">
    <source>
        <dbReference type="SAM" id="Phobius"/>
    </source>
</evidence>
<accession>A0A1I0YHK9</accession>
<dbReference type="GO" id="GO:0004721">
    <property type="term" value="F:phosphoprotein phosphatase activity"/>
    <property type="evidence" value="ECO:0007669"/>
    <property type="project" value="TreeGrafter"/>
</dbReference>
<name>A0A1I0YHK9_9FIRM</name>
<feature type="domain" description="Histidine kinase" evidence="10">
    <location>
        <begin position="229"/>
        <end position="440"/>
    </location>
</feature>
<keyword evidence="5" id="KW-0808">Transferase</keyword>
<dbReference type="InterPro" id="IPR003661">
    <property type="entry name" value="HisK_dim/P_dom"/>
</dbReference>
<evidence type="ECO:0000256" key="5">
    <source>
        <dbReference type="ARBA" id="ARBA00022679"/>
    </source>
</evidence>
<dbReference type="SMART" id="SM00387">
    <property type="entry name" value="HATPase_c"/>
    <property type="match status" value="1"/>
</dbReference>
<dbReference type="GO" id="GO:0016036">
    <property type="term" value="P:cellular response to phosphate starvation"/>
    <property type="evidence" value="ECO:0007669"/>
    <property type="project" value="TreeGrafter"/>
</dbReference>
<dbReference type="CDD" id="cd00075">
    <property type="entry name" value="HATPase"/>
    <property type="match status" value="1"/>
</dbReference>
<proteinExistence type="predicted"/>
<dbReference type="InterPro" id="IPR036890">
    <property type="entry name" value="HATPase_C_sf"/>
</dbReference>
<evidence type="ECO:0000313" key="12">
    <source>
        <dbReference type="Proteomes" id="UP000198838"/>
    </source>
</evidence>
<sequence length="440" mass="51132">MTNKSGDKKMRSIVGRLHRHWAFKRFFMYLFTDILFFFIILGLWLANQELMKNKGGFDNLKRGVVLVEKSVKEYDNPLESIDVKSFKKTDNSKEFSISNLVYYVKDFKGKIIYATYLYYPVFFLASVVLGIFIIQLILALLGFNKEGKKIRNILKPINEMALKIDEISKLTFSDEKYQKIEEAIANIKPTDSDEISFHDEDLEGIEAAMNNLLIRMRDSYKQQARFVNDASHELRTPIAVIEGYVNMLDRWGKEDESVLDESINAIKHESKHMKTLVEQLLFLARGDSGRNRLNFEEMSLNNLMEEIYEESVLIDEEHIYHYFKPKEEYTIKADPTMLKQAVRILTDNAAKYTNKGDEIIFALGNDEENNTYIMVQDSGIGMAENDVEHMFERFFRSDEARNYSGTGLGLSIAKWIIDKHKGHFEILSREGLGTRIKIVF</sequence>
<dbReference type="PANTHER" id="PTHR45453">
    <property type="entry name" value="PHOSPHATE REGULON SENSOR PROTEIN PHOR"/>
    <property type="match status" value="1"/>
</dbReference>